<reference evidence="8 9" key="1">
    <citation type="submission" date="2015-01" db="EMBL/GenBank/DDBJ databases">
        <title>The Genome Sequence of Exophiala mesophila CBS40295.</title>
        <authorList>
            <consortium name="The Broad Institute Genomics Platform"/>
            <person name="Cuomo C."/>
            <person name="de Hoog S."/>
            <person name="Gorbushina A."/>
            <person name="Stielow B."/>
            <person name="Teixiera M."/>
            <person name="Abouelleil A."/>
            <person name="Chapman S.B."/>
            <person name="Priest M."/>
            <person name="Young S.K."/>
            <person name="Wortman J."/>
            <person name="Nusbaum C."/>
            <person name="Birren B."/>
        </authorList>
    </citation>
    <scope>NUCLEOTIDE SEQUENCE [LARGE SCALE GENOMIC DNA]</scope>
    <source>
        <strain evidence="8 9">CBS 40295</strain>
    </source>
</reference>
<feature type="transmembrane region" description="Helical" evidence="6">
    <location>
        <begin position="84"/>
        <end position="107"/>
    </location>
</feature>
<sequence length="427" mass="48262">MTTFSPGDLHRLDVAARVSSCLSLAGSLWTMISFVFYRPLRKPVNRFSFCISVSNTMACLAYSWGRYPVDAGRNTAICQTQGFMITWFVMSDPLLVMVMALNVYWTVHHKRSLKELKKTDVIGIGLAFALPFPSALTFLLWRPHGRTVYGDATSWCWISKESGLLRLVAFYVPIWISILTSLSLFALSGKSIILVRRRLNAVKTKNPLHQSSGRPDPEPDWCRADGIPESTSSSDQDSRPAQVAFSEPNYSQDLHSNDLQELAPSHSIEAQLARSPSYQFAANIRRERTHSTTSQTALRKTPSRFDAAHWKYAQFAFLYTIVLLITWVPISVNRVYNTFIAPPNQQIYSLYLASSICIPFHGFGNAIIYTVTSWSECLDFLKCRSPRRPSVASDTSCGLGEAISDWFKSMREWPRRISSRRKEPTGD</sequence>
<evidence type="ECO:0000256" key="1">
    <source>
        <dbReference type="ARBA" id="ARBA00004141"/>
    </source>
</evidence>
<evidence type="ECO:0000256" key="5">
    <source>
        <dbReference type="SAM" id="MobiDB-lite"/>
    </source>
</evidence>
<feature type="transmembrane region" description="Helical" evidence="6">
    <location>
        <begin position="350"/>
        <end position="372"/>
    </location>
</feature>
<evidence type="ECO:0000256" key="6">
    <source>
        <dbReference type="SAM" id="Phobius"/>
    </source>
</evidence>
<evidence type="ECO:0000313" key="9">
    <source>
        <dbReference type="Proteomes" id="UP000054302"/>
    </source>
</evidence>
<feature type="region of interest" description="Disordered" evidence="5">
    <location>
        <begin position="205"/>
        <end position="242"/>
    </location>
</feature>
<dbReference type="EMBL" id="KN847522">
    <property type="protein sequence ID" value="KIV92633.1"/>
    <property type="molecule type" value="Genomic_DNA"/>
</dbReference>
<dbReference type="PANTHER" id="PTHR23112">
    <property type="entry name" value="G PROTEIN-COUPLED RECEPTOR 157-RELATED"/>
    <property type="match status" value="1"/>
</dbReference>
<feature type="transmembrane region" description="Helical" evidence="6">
    <location>
        <begin position="14"/>
        <end position="37"/>
    </location>
</feature>
<keyword evidence="9" id="KW-1185">Reference proteome</keyword>
<feature type="domain" description="G-protein coupled receptors family 2 profile 2" evidence="7">
    <location>
        <begin position="12"/>
        <end position="197"/>
    </location>
</feature>
<dbReference type="Proteomes" id="UP000054302">
    <property type="component" value="Unassembled WGS sequence"/>
</dbReference>
<dbReference type="Gene3D" id="1.20.1070.10">
    <property type="entry name" value="Rhodopsin 7-helix transmembrane proteins"/>
    <property type="match status" value="2"/>
</dbReference>
<dbReference type="GO" id="GO:0007166">
    <property type="term" value="P:cell surface receptor signaling pathway"/>
    <property type="evidence" value="ECO:0007669"/>
    <property type="project" value="InterPro"/>
</dbReference>
<protein>
    <recommendedName>
        <fullName evidence="7">G-protein coupled receptors family 2 profile 2 domain-containing protein</fullName>
    </recommendedName>
</protein>
<keyword evidence="4 6" id="KW-0472">Membrane</keyword>
<dbReference type="AlphaFoldDB" id="A0A0D2A0N8"/>
<evidence type="ECO:0000256" key="3">
    <source>
        <dbReference type="ARBA" id="ARBA00022989"/>
    </source>
</evidence>
<dbReference type="STRING" id="212818.A0A0D2A0N8"/>
<gene>
    <name evidence="8" type="ORF">PV10_03906</name>
</gene>
<dbReference type="RefSeq" id="XP_016224207.1">
    <property type="nucleotide sequence ID" value="XM_016368419.1"/>
</dbReference>
<feature type="transmembrane region" description="Helical" evidence="6">
    <location>
        <begin position="168"/>
        <end position="188"/>
    </location>
</feature>
<dbReference type="GO" id="GO:0007189">
    <property type="term" value="P:adenylate cyclase-activating G protein-coupled receptor signaling pathway"/>
    <property type="evidence" value="ECO:0007669"/>
    <property type="project" value="TreeGrafter"/>
</dbReference>
<dbReference type="GO" id="GO:0004930">
    <property type="term" value="F:G protein-coupled receptor activity"/>
    <property type="evidence" value="ECO:0007669"/>
    <property type="project" value="InterPro"/>
</dbReference>
<dbReference type="SUPFAM" id="SSF81321">
    <property type="entry name" value="Family A G protein-coupled receptor-like"/>
    <property type="match status" value="1"/>
</dbReference>
<dbReference type="PROSITE" id="PS50261">
    <property type="entry name" value="G_PROTEIN_RECEP_F2_4"/>
    <property type="match status" value="1"/>
</dbReference>
<comment type="subcellular location">
    <subcellularLocation>
        <location evidence="1">Membrane</location>
        <topology evidence="1">Multi-pass membrane protein</topology>
    </subcellularLocation>
</comment>
<evidence type="ECO:0000313" key="8">
    <source>
        <dbReference type="EMBL" id="KIV92633.1"/>
    </source>
</evidence>
<evidence type="ECO:0000259" key="7">
    <source>
        <dbReference type="PROSITE" id="PS50261"/>
    </source>
</evidence>
<feature type="transmembrane region" description="Helical" evidence="6">
    <location>
        <begin position="312"/>
        <end position="330"/>
    </location>
</feature>
<dbReference type="GO" id="GO:0005886">
    <property type="term" value="C:plasma membrane"/>
    <property type="evidence" value="ECO:0007669"/>
    <property type="project" value="TreeGrafter"/>
</dbReference>
<organism evidence="8 9">
    <name type="scientific">Exophiala mesophila</name>
    <name type="common">Black yeast-like fungus</name>
    <dbReference type="NCBI Taxonomy" id="212818"/>
    <lineage>
        <taxon>Eukaryota</taxon>
        <taxon>Fungi</taxon>
        <taxon>Dikarya</taxon>
        <taxon>Ascomycota</taxon>
        <taxon>Pezizomycotina</taxon>
        <taxon>Eurotiomycetes</taxon>
        <taxon>Chaetothyriomycetidae</taxon>
        <taxon>Chaetothyriales</taxon>
        <taxon>Herpotrichiellaceae</taxon>
        <taxon>Exophiala</taxon>
    </lineage>
</organism>
<feature type="transmembrane region" description="Helical" evidence="6">
    <location>
        <begin position="44"/>
        <end position="64"/>
    </location>
</feature>
<name>A0A0D2A0N8_EXOME</name>
<dbReference type="GeneID" id="27321751"/>
<dbReference type="Pfam" id="PF00001">
    <property type="entry name" value="7tm_1"/>
    <property type="match status" value="1"/>
</dbReference>
<dbReference type="InterPro" id="IPR000276">
    <property type="entry name" value="GPCR_Rhodpsn"/>
</dbReference>
<feature type="transmembrane region" description="Helical" evidence="6">
    <location>
        <begin position="119"/>
        <end position="141"/>
    </location>
</feature>
<keyword evidence="3 6" id="KW-1133">Transmembrane helix</keyword>
<dbReference type="InterPro" id="IPR017981">
    <property type="entry name" value="GPCR_2-like_7TM"/>
</dbReference>
<dbReference type="PANTHER" id="PTHR23112:SF0">
    <property type="entry name" value="TRANSMEMBRANE PROTEIN 116"/>
    <property type="match status" value="1"/>
</dbReference>
<dbReference type="HOGENOM" id="CLU_024810_3_1_1"/>
<keyword evidence="2 6" id="KW-0812">Transmembrane</keyword>
<dbReference type="VEuPathDB" id="FungiDB:PV10_03906"/>
<evidence type="ECO:0000256" key="2">
    <source>
        <dbReference type="ARBA" id="ARBA00022692"/>
    </source>
</evidence>
<proteinExistence type="predicted"/>
<accession>A0A0D2A0N8</accession>
<dbReference type="OrthoDB" id="18453at2759"/>
<evidence type="ECO:0000256" key="4">
    <source>
        <dbReference type="ARBA" id="ARBA00023136"/>
    </source>
</evidence>